<evidence type="ECO:0000256" key="5">
    <source>
        <dbReference type="RuleBase" id="RU363050"/>
    </source>
</evidence>
<dbReference type="Gene3D" id="1.20.120.1900">
    <property type="entry name" value="Gamma-tubulin complex, C-terminal domain"/>
    <property type="match status" value="1"/>
</dbReference>
<accession>A0A8H5GJC9</accession>
<dbReference type="Pfam" id="PF17681">
    <property type="entry name" value="GCP_N_terminal"/>
    <property type="match status" value="1"/>
</dbReference>
<feature type="region of interest" description="Disordered" evidence="6">
    <location>
        <begin position="577"/>
        <end position="600"/>
    </location>
</feature>
<feature type="region of interest" description="Disordered" evidence="6">
    <location>
        <begin position="660"/>
        <end position="711"/>
    </location>
</feature>
<dbReference type="GO" id="GO:0005874">
    <property type="term" value="C:microtubule"/>
    <property type="evidence" value="ECO:0007669"/>
    <property type="project" value="UniProtKB-KW"/>
</dbReference>
<feature type="region of interest" description="Disordered" evidence="6">
    <location>
        <begin position="385"/>
        <end position="406"/>
    </location>
</feature>
<keyword evidence="3 5" id="KW-0493">Microtubule</keyword>
<feature type="compositionally biased region" description="Basic and acidic residues" evidence="6">
    <location>
        <begin position="589"/>
        <end position="600"/>
    </location>
</feature>
<dbReference type="AlphaFoldDB" id="A0A8H5GJC9"/>
<sequence length="902" mass="101964">MEPFTPRTQTGARKKNITLSHKEYSKITGTIASVRRTRLEHDNVPSRNGSARVSSSYDEPSFIAETSFVRAPLNSRVSSGTAMPKLSKGKGREDSLDQLPIDIQEALILEDLLYILMGIEGNYITFHPDYFPEEEDPLQGVRFVISPTLDSSLRDLVERILPLGTYYTAVSSFIEQRSHLDFGLVNHALCASIRDMLKDYQTLLSQLEHAFNTSPSFSLQKLWFYVHPTIHTLSLIYSLITDLAFADDTSASLSGSSSDTSDAEEEARNEALGIPSSKLKAVLSETPLSQSSSSIPVKGGEVLAIIYEKQQSMSGDPTASMLYGTLLRAAGKPYVAMLRGWVMTGRLVDPYEELLVKESKFINRGILEMDYTDEYWERRYTLRDGSTPSSGGKGHAHKAGIPAPRSAGGRLPGGACVPPLLEDWKHKILLAGKYLNVIRECGIEVGRDQDKEEEEFGMDDERLYTFLESAYAHANQTLLQLLLRTGELIPRLRSLKRYFFLSQSFFLTHLLDLSHNELRKTAKSASIVKLQSLLELTLNTDVQGEDTMFREDVKVVMASSGLYEWLMKIIGTGGIGSESSGRVPEQEIEDKVGREKEKDDKKQMLALDALSLDYNVKFPLSLVISRKTILRYQLIFRFLLHLKHVEQSLSTMWVEQKSAPWRKPVTKTTPSRPPSSASRSRPPSSASRPPSRPFSSPNPSNPAEVPIPTGPEQTEFEKWRLRVFLLRARMLSFVQQILSFATFEVLEPNWRLLEQKLDRVRTVDELLRDHLDFLDTCLKECMLTSAKLLKAYSKLIVTCATFALYAAPYTKSANQAMMETETPEGQRRRWEYQVKFETNFDHWFKVFLDCVQFYASSENGSLLPLVVRLDLFKEDQPALVRVELIHCLTEMLRVSWNLGVGR</sequence>
<evidence type="ECO:0000256" key="1">
    <source>
        <dbReference type="ARBA" id="ARBA00010337"/>
    </source>
</evidence>
<dbReference type="PANTHER" id="PTHR19302:SF13">
    <property type="entry name" value="GAMMA-TUBULIN COMPLEX COMPONENT 2"/>
    <property type="match status" value="1"/>
</dbReference>
<dbReference type="InterPro" id="IPR007259">
    <property type="entry name" value="GCP"/>
</dbReference>
<dbReference type="GO" id="GO:0051011">
    <property type="term" value="F:microtubule minus-end binding"/>
    <property type="evidence" value="ECO:0007669"/>
    <property type="project" value="TreeGrafter"/>
</dbReference>
<keyword evidence="2 5" id="KW-0963">Cytoplasm</keyword>
<feature type="domain" description="Gamma tubulin complex component C-terminal" evidence="7">
    <location>
        <begin position="488"/>
        <end position="871"/>
    </location>
</feature>
<evidence type="ECO:0000256" key="4">
    <source>
        <dbReference type="ARBA" id="ARBA00023212"/>
    </source>
</evidence>
<evidence type="ECO:0000259" key="8">
    <source>
        <dbReference type="Pfam" id="PF17681"/>
    </source>
</evidence>
<dbReference type="EMBL" id="JAACJM010000024">
    <property type="protein sequence ID" value="KAF5366184.1"/>
    <property type="molecule type" value="Genomic_DNA"/>
</dbReference>
<evidence type="ECO:0000256" key="3">
    <source>
        <dbReference type="ARBA" id="ARBA00022701"/>
    </source>
</evidence>
<evidence type="ECO:0000313" key="10">
    <source>
        <dbReference type="Proteomes" id="UP000559256"/>
    </source>
</evidence>
<dbReference type="GO" id="GO:0051321">
    <property type="term" value="P:meiotic cell cycle"/>
    <property type="evidence" value="ECO:0007669"/>
    <property type="project" value="TreeGrafter"/>
</dbReference>
<evidence type="ECO:0000313" key="9">
    <source>
        <dbReference type="EMBL" id="KAF5366184.1"/>
    </source>
</evidence>
<dbReference type="InterPro" id="IPR040457">
    <property type="entry name" value="GCP_C"/>
</dbReference>
<dbReference type="GO" id="GO:0000922">
    <property type="term" value="C:spindle pole"/>
    <property type="evidence" value="ECO:0007669"/>
    <property type="project" value="InterPro"/>
</dbReference>
<evidence type="ECO:0000256" key="6">
    <source>
        <dbReference type="SAM" id="MobiDB-lite"/>
    </source>
</evidence>
<dbReference type="PANTHER" id="PTHR19302">
    <property type="entry name" value="GAMMA TUBULIN COMPLEX PROTEIN"/>
    <property type="match status" value="1"/>
</dbReference>
<dbReference type="InterPro" id="IPR042241">
    <property type="entry name" value="GCP_C_sf"/>
</dbReference>
<feature type="compositionally biased region" description="Low complexity" evidence="6">
    <location>
        <begin position="674"/>
        <end position="702"/>
    </location>
</feature>
<dbReference type="Pfam" id="PF04130">
    <property type="entry name" value="GCP_C_terminal"/>
    <property type="match status" value="1"/>
</dbReference>
<dbReference type="GO" id="GO:0000930">
    <property type="term" value="C:gamma-tubulin complex"/>
    <property type="evidence" value="ECO:0007669"/>
    <property type="project" value="TreeGrafter"/>
</dbReference>
<dbReference type="OrthoDB" id="2192946at2759"/>
<comment type="caution">
    <text evidence="9">The sequence shown here is derived from an EMBL/GenBank/DDBJ whole genome shotgun (WGS) entry which is preliminary data.</text>
</comment>
<dbReference type="GO" id="GO:0043015">
    <property type="term" value="F:gamma-tubulin binding"/>
    <property type="evidence" value="ECO:0007669"/>
    <property type="project" value="InterPro"/>
</dbReference>
<dbReference type="GO" id="GO:0031122">
    <property type="term" value="P:cytoplasmic microtubule organization"/>
    <property type="evidence" value="ECO:0007669"/>
    <property type="project" value="TreeGrafter"/>
</dbReference>
<dbReference type="GO" id="GO:0000278">
    <property type="term" value="P:mitotic cell cycle"/>
    <property type="evidence" value="ECO:0007669"/>
    <property type="project" value="TreeGrafter"/>
</dbReference>
<keyword evidence="10" id="KW-1185">Reference proteome</keyword>
<comment type="subcellular location">
    <subcellularLocation>
        <location evidence="5">Cytoplasm</location>
        <location evidence="5">Cytoskeleton</location>
        <location evidence="5">Microtubule organizing center</location>
    </subcellularLocation>
</comment>
<gene>
    <name evidence="9" type="ORF">D9758_005673</name>
</gene>
<feature type="domain" description="Gamma tubulin complex component protein N-terminal" evidence="8">
    <location>
        <begin position="109"/>
        <end position="483"/>
    </location>
</feature>
<dbReference type="GO" id="GO:0007020">
    <property type="term" value="P:microtubule nucleation"/>
    <property type="evidence" value="ECO:0007669"/>
    <property type="project" value="InterPro"/>
</dbReference>
<dbReference type="GO" id="GO:0051225">
    <property type="term" value="P:spindle assembly"/>
    <property type="evidence" value="ECO:0007669"/>
    <property type="project" value="TreeGrafter"/>
</dbReference>
<dbReference type="GO" id="GO:0044732">
    <property type="term" value="C:mitotic spindle pole body"/>
    <property type="evidence" value="ECO:0007669"/>
    <property type="project" value="TreeGrafter"/>
</dbReference>
<evidence type="ECO:0000259" key="7">
    <source>
        <dbReference type="Pfam" id="PF04130"/>
    </source>
</evidence>
<reference evidence="9 10" key="1">
    <citation type="journal article" date="2020" name="ISME J.">
        <title>Uncovering the hidden diversity of litter-decomposition mechanisms in mushroom-forming fungi.</title>
        <authorList>
            <person name="Floudas D."/>
            <person name="Bentzer J."/>
            <person name="Ahren D."/>
            <person name="Johansson T."/>
            <person name="Persson P."/>
            <person name="Tunlid A."/>
        </authorList>
    </citation>
    <scope>NUCLEOTIDE SEQUENCE [LARGE SCALE GENOMIC DNA]</scope>
    <source>
        <strain evidence="9 10">CBS 291.85</strain>
    </source>
</reference>
<comment type="similarity">
    <text evidence="1 5">Belongs to the TUBGCP family.</text>
</comment>
<keyword evidence="4 5" id="KW-0206">Cytoskeleton</keyword>
<dbReference type="Proteomes" id="UP000559256">
    <property type="component" value="Unassembled WGS sequence"/>
</dbReference>
<proteinExistence type="inferred from homology"/>
<evidence type="ECO:0000256" key="2">
    <source>
        <dbReference type="ARBA" id="ARBA00022490"/>
    </source>
</evidence>
<organism evidence="9 10">
    <name type="scientific">Tetrapyrgos nigripes</name>
    <dbReference type="NCBI Taxonomy" id="182062"/>
    <lineage>
        <taxon>Eukaryota</taxon>
        <taxon>Fungi</taxon>
        <taxon>Dikarya</taxon>
        <taxon>Basidiomycota</taxon>
        <taxon>Agaricomycotina</taxon>
        <taxon>Agaricomycetes</taxon>
        <taxon>Agaricomycetidae</taxon>
        <taxon>Agaricales</taxon>
        <taxon>Marasmiineae</taxon>
        <taxon>Marasmiaceae</taxon>
        <taxon>Tetrapyrgos</taxon>
    </lineage>
</organism>
<protein>
    <recommendedName>
        <fullName evidence="5">Spindle pole body component</fullName>
    </recommendedName>
</protein>
<dbReference type="InterPro" id="IPR041470">
    <property type="entry name" value="GCP_N"/>
</dbReference>
<name>A0A8H5GJC9_9AGAR</name>